<dbReference type="Pfam" id="PF02607">
    <property type="entry name" value="B12-binding_2"/>
    <property type="match status" value="1"/>
</dbReference>
<organism evidence="8 9">
    <name type="scientific">Methanohalophilus mahii (strain ATCC 35705 / DSM 5219 / SLP)</name>
    <dbReference type="NCBI Taxonomy" id="547558"/>
    <lineage>
        <taxon>Archaea</taxon>
        <taxon>Methanobacteriati</taxon>
        <taxon>Methanobacteriota</taxon>
        <taxon>Stenosarchaea group</taxon>
        <taxon>Methanomicrobia</taxon>
        <taxon>Methanosarcinales</taxon>
        <taxon>Methanosarcinaceae</taxon>
        <taxon>Methanohalophilus</taxon>
    </lineage>
</organism>
<dbReference type="InterPro" id="IPR050554">
    <property type="entry name" value="Met_Synthase/Corrinoid"/>
</dbReference>
<dbReference type="Gene3D" id="3.40.50.280">
    <property type="entry name" value="Cobalamin-binding domain"/>
    <property type="match status" value="1"/>
</dbReference>
<evidence type="ECO:0000259" key="7">
    <source>
        <dbReference type="PROSITE" id="PS51332"/>
    </source>
</evidence>
<comment type="similarity">
    <text evidence="1">Belongs to the phycobiliprotein family.</text>
</comment>
<evidence type="ECO:0000256" key="1">
    <source>
        <dbReference type="ARBA" id="ARBA00008182"/>
    </source>
</evidence>
<dbReference type="GO" id="GO:0008705">
    <property type="term" value="F:methionine synthase activity"/>
    <property type="evidence" value="ECO:0007669"/>
    <property type="project" value="TreeGrafter"/>
</dbReference>
<dbReference type="HOGENOM" id="CLU_064060_0_0_2"/>
<dbReference type="PANTHER" id="PTHR45833">
    <property type="entry name" value="METHIONINE SYNTHASE"/>
    <property type="match status" value="1"/>
</dbReference>
<name>D5EB80_METMS</name>
<comment type="similarity">
    <text evidence="2">Belongs to the methylamine corrinoid protein family.</text>
</comment>
<dbReference type="GO" id="GO:0031419">
    <property type="term" value="F:cobalamin binding"/>
    <property type="evidence" value="ECO:0007669"/>
    <property type="project" value="InterPro"/>
</dbReference>
<evidence type="ECO:0000313" key="9">
    <source>
        <dbReference type="Proteomes" id="UP000001059"/>
    </source>
</evidence>
<dbReference type="InterPro" id="IPR036724">
    <property type="entry name" value="Cobalamin-bd_sf"/>
</dbReference>
<evidence type="ECO:0000256" key="3">
    <source>
        <dbReference type="ARBA" id="ARBA00022723"/>
    </source>
</evidence>
<feature type="domain" description="B12-binding" evidence="7">
    <location>
        <begin position="239"/>
        <end position="363"/>
    </location>
</feature>
<protein>
    <submittedName>
        <fullName evidence="8">Cobalamin B12-binding domain protein</fullName>
    </submittedName>
</protein>
<dbReference type="SUPFAM" id="SSF52242">
    <property type="entry name" value="Cobalamin (vitamin B12)-binding domain"/>
    <property type="match status" value="1"/>
</dbReference>
<dbReference type="Gene3D" id="1.10.490.20">
    <property type="entry name" value="Phycocyanins"/>
    <property type="match status" value="1"/>
</dbReference>
<keyword evidence="6" id="KW-0089">Bile pigment</keyword>
<proteinExistence type="inferred from homology"/>
<keyword evidence="9" id="KW-1185">Reference proteome</keyword>
<dbReference type="AlphaFoldDB" id="D5EB80"/>
<dbReference type="InterPro" id="IPR003759">
    <property type="entry name" value="Cbl-bd_cap"/>
</dbReference>
<evidence type="ECO:0000256" key="2">
    <source>
        <dbReference type="ARBA" id="ARBA00010854"/>
    </source>
</evidence>
<dbReference type="GO" id="GO:0046872">
    <property type="term" value="F:metal ion binding"/>
    <property type="evidence" value="ECO:0007669"/>
    <property type="project" value="UniProtKB-KW"/>
</dbReference>
<dbReference type="InterPro" id="IPR006158">
    <property type="entry name" value="Cobalamin-bd"/>
</dbReference>
<evidence type="ECO:0000256" key="4">
    <source>
        <dbReference type="ARBA" id="ARBA00022991"/>
    </source>
</evidence>
<dbReference type="GO" id="GO:0046653">
    <property type="term" value="P:tetrahydrofolate metabolic process"/>
    <property type="evidence" value="ECO:0007669"/>
    <property type="project" value="TreeGrafter"/>
</dbReference>
<evidence type="ECO:0000313" key="8">
    <source>
        <dbReference type="EMBL" id="ADE36431.1"/>
    </source>
</evidence>
<dbReference type="STRING" id="547558.Mmah_0910"/>
<dbReference type="Gene3D" id="1.10.1240.10">
    <property type="entry name" value="Methionine synthase domain"/>
    <property type="match status" value="1"/>
</dbReference>
<dbReference type="SUPFAM" id="SSF46458">
    <property type="entry name" value="Globin-like"/>
    <property type="match status" value="1"/>
</dbReference>
<accession>D5EB80</accession>
<dbReference type="PROSITE" id="PS51332">
    <property type="entry name" value="B12_BINDING"/>
    <property type="match status" value="1"/>
</dbReference>
<dbReference type="GO" id="GO:0005829">
    <property type="term" value="C:cytosol"/>
    <property type="evidence" value="ECO:0007669"/>
    <property type="project" value="TreeGrafter"/>
</dbReference>
<gene>
    <name evidence="8" type="ordered locus">Mmah_0910</name>
</gene>
<keyword evidence="5" id="KW-0170">Cobalt</keyword>
<dbReference type="GO" id="GO:0050667">
    <property type="term" value="P:homocysteine metabolic process"/>
    <property type="evidence" value="ECO:0007669"/>
    <property type="project" value="TreeGrafter"/>
</dbReference>
<dbReference type="InterPro" id="IPR036594">
    <property type="entry name" value="Meth_synthase_dom"/>
</dbReference>
<sequence length="363" mass="41269">MPQNNNIPLKCTAIGQFLYNNCSMLAEKTVEIQYSRQSELYSKYGEKGKKFSLQDCKYHIFYLGESICLCSKTLFLDYMQWVKVLMSNLGIHEKYLITNIEIIKEVISECASQGQITKEDISVVFEYLDAGLMAFKNEDTFSPSYIDKSTEYGELAGQYLDLLTEGQKKEASYLIFEILEEGASIKDIYLNIFQPSQYEVGRLWQTNKISVAKEHYITASTQNIMSQLYPRIMTQQKNGHTVIATCIGSELHELGIRMVADFFEMDGWDSYYLGANTPASSIIQMVKDTNAQLVIISATLSINVHKLKNLIEDLRRSKDLDDTKIMVGGHPFNIDPDLWEKVGADLSAPDAQQSMEVANELFE</sequence>
<reference evidence="8 9" key="1">
    <citation type="submission" date="2010-03" db="EMBL/GenBank/DDBJ databases">
        <title>The complete genome of Methanohalophilus mahii DSM 5219.</title>
        <authorList>
            <consortium name="US DOE Joint Genome Institute (JGI-PGF)"/>
            <person name="Lucas S."/>
            <person name="Copeland A."/>
            <person name="Lapidus A."/>
            <person name="Glavina del Rio T."/>
            <person name="Dalin E."/>
            <person name="Tice H."/>
            <person name="Bruce D."/>
            <person name="Goodwin L."/>
            <person name="Pitluck S."/>
            <person name="Kyrpides N."/>
            <person name="Mavromatis K."/>
            <person name="Ivanova N."/>
            <person name="Lykidis A."/>
            <person name="Saunders E."/>
            <person name="Brettin T."/>
            <person name="Detter J.C."/>
            <person name="Han C."/>
            <person name="Land M."/>
            <person name="Hauser L."/>
            <person name="Markowitz V."/>
            <person name="Cheng J.-F."/>
            <person name="Hugenholtz P."/>
            <person name="Woyke T."/>
            <person name="Wu D."/>
            <person name="Spring S."/>
            <person name="Schneider S."/>
            <person name="Schroeder M."/>
            <person name="Klenk H.-P."/>
            <person name="Eisen J.A."/>
        </authorList>
    </citation>
    <scope>NUCLEOTIDE SEQUENCE [LARGE SCALE GENOMIC DNA]</scope>
    <source>
        <strain evidence="9">ATCC 35705 / DSM 5219 / SLP</strain>
    </source>
</reference>
<evidence type="ECO:0000256" key="6">
    <source>
        <dbReference type="ARBA" id="ARBA00023307"/>
    </source>
</evidence>
<dbReference type="KEGG" id="mmh:Mmah_0910"/>
<keyword evidence="3" id="KW-0479">Metal-binding</keyword>
<keyword evidence="4" id="KW-0157">Chromophore</keyword>
<dbReference type="InterPro" id="IPR038719">
    <property type="entry name" value="Phycobilisome_asu/bsu_sf"/>
</dbReference>
<dbReference type="PANTHER" id="PTHR45833:SF1">
    <property type="entry name" value="METHIONINE SYNTHASE"/>
    <property type="match status" value="1"/>
</dbReference>
<dbReference type="Proteomes" id="UP000001059">
    <property type="component" value="Chromosome"/>
</dbReference>
<dbReference type="InterPro" id="IPR009050">
    <property type="entry name" value="Globin-like_sf"/>
</dbReference>
<dbReference type="EMBL" id="CP001994">
    <property type="protein sequence ID" value="ADE36431.1"/>
    <property type="molecule type" value="Genomic_DNA"/>
</dbReference>
<evidence type="ECO:0000256" key="5">
    <source>
        <dbReference type="ARBA" id="ARBA00023285"/>
    </source>
</evidence>
<dbReference type="Pfam" id="PF02310">
    <property type="entry name" value="B12-binding"/>
    <property type="match status" value="1"/>
</dbReference>